<dbReference type="SUPFAM" id="SSF51735">
    <property type="entry name" value="NAD(P)-binding Rossmann-fold domains"/>
    <property type="match status" value="1"/>
</dbReference>
<dbReference type="PANTHER" id="PTHR22981:SF7">
    <property type="entry name" value="3-HYDROXYISOBUTYRATE DEHYDROGENASE, MITOCHONDRIAL"/>
    <property type="match status" value="1"/>
</dbReference>
<accession>A0A1X0J8K7</accession>
<dbReference type="GO" id="GO:0009083">
    <property type="term" value="P:branched-chain amino acid catabolic process"/>
    <property type="evidence" value="ECO:0007669"/>
    <property type="project" value="UniProtKB-KW"/>
</dbReference>
<dbReference type="AlphaFoldDB" id="A0A1X0J8K7"/>
<dbReference type="EMBL" id="MVII01000008">
    <property type="protein sequence ID" value="ORB59259.1"/>
    <property type="molecule type" value="Genomic_DNA"/>
</dbReference>
<sequence>MTVSDSLRASGSSTYGWIGLGNMGGPMAANLVAAGHTVRGFDLSGDALAAAEARGVTAVEEIAEVLAGAEVVFTMLPKGEHVRSVFEGPYGIWENASPSTLLVDSSTVDIETSRYCHAESARRGFRFVDAPVSGGISGAQAATLCFMLGGDLESAGAATDYIKPMAGRVIHAGDGGAGVAAKICNNMMLFIDMMANSEGSQLAERLGLDPKVFWEICSVSSARSWAQQTWYPVPDIIESAAANRNFDATFTVDLAHKDALLALAAGEATGVKLPAATMVTEQFQQLIDEGLGGKDCSLIVKYATPDGSARGYAP</sequence>
<evidence type="ECO:0000313" key="9">
    <source>
        <dbReference type="EMBL" id="ORB59259.1"/>
    </source>
</evidence>
<dbReference type="PANTHER" id="PTHR22981">
    <property type="entry name" value="3-HYDROXYISOBUTYRATE DEHYDROGENASE-RELATED"/>
    <property type="match status" value="1"/>
</dbReference>
<dbReference type="InterPro" id="IPR029154">
    <property type="entry name" value="HIBADH-like_NADP-bd"/>
</dbReference>
<dbReference type="RefSeq" id="WP_083014223.1">
    <property type="nucleotide sequence ID" value="NZ_MVII01000008.1"/>
</dbReference>
<dbReference type="STRING" id="1578165.BKG68_15260"/>
<dbReference type="OrthoDB" id="3185659at2"/>
<comment type="caution">
    <text evidence="9">The sequence shown here is derived from an EMBL/GenBank/DDBJ whole genome shotgun (WGS) entry which is preliminary data.</text>
</comment>
<keyword evidence="4" id="KW-0560">Oxidoreductase</keyword>
<evidence type="ECO:0000256" key="2">
    <source>
        <dbReference type="ARBA" id="ARBA00009080"/>
    </source>
</evidence>
<dbReference type="InterPro" id="IPR013328">
    <property type="entry name" value="6PGD_dom2"/>
</dbReference>
<evidence type="ECO:0000256" key="1">
    <source>
        <dbReference type="ARBA" id="ARBA00005023"/>
    </source>
</evidence>
<dbReference type="GO" id="GO:0051287">
    <property type="term" value="F:NAD binding"/>
    <property type="evidence" value="ECO:0007669"/>
    <property type="project" value="InterPro"/>
</dbReference>
<protein>
    <submittedName>
        <fullName evidence="9">3-hydroxyisobutyrate dehydrogenase</fullName>
    </submittedName>
</protein>
<keyword evidence="5" id="KW-0520">NAD</keyword>
<dbReference type="SUPFAM" id="SSF48179">
    <property type="entry name" value="6-phosphogluconate dehydrogenase C-terminal domain-like"/>
    <property type="match status" value="1"/>
</dbReference>
<evidence type="ECO:0000259" key="8">
    <source>
        <dbReference type="Pfam" id="PF14833"/>
    </source>
</evidence>
<evidence type="ECO:0000259" key="7">
    <source>
        <dbReference type="Pfam" id="PF03446"/>
    </source>
</evidence>
<reference evidence="9 10" key="1">
    <citation type="submission" date="2016-12" db="EMBL/GenBank/DDBJ databases">
        <title>The new phylogeny of genus Mycobacterium.</title>
        <authorList>
            <person name="Tortoli E."/>
            <person name="Trovato A."/>
            <person name="Cirillo D.M."/>
        </authorList>
    </citation>
    <scope>NUCLEOTIDE SEQUENCE [LARGE SCALE GENOMIC DNA]</scope>
    <source>
        <strain evidence="9 10">CCUG 66554</strain>
    </source>
</reference>
<dbReference type="InterPro" id="IPR015815">
    <property type="entry name" value="HIBADH-related"/>
</dbReference>
<dbReference type="Gene3D" id="3.40.50.720">
    <property type="entry name" value="NAD(P)-binding Rossmann-like Domain"/>
    <property type="match status" value="1"/>
</dbReference>
<dbReference type="InterPro" id="IPR011548">
    <property type="entry name" value="HIBADH"/>
</dbReference>
<evidence type="ECO:0000256" key="6">
    <source>
        <dbReference type="PIRSR" id="PIRSR000103-1"/>
    </source>
</evidence>
<feature type="domain" description="6-phosphogluconate dehydrogenase NADP-binding" evidence="7">
    <location>
        <begin position="15"/>
        <end position="173"/>
    </location>
</feature>
<comment type="similarity">
    <text evidence="2">Belongs to the HIBADH-related family.</text>
</comment>
<keyword evidence="3" id="KW-0101">Branched-chain amino acid catabolism</keyword>
<feature type="domain" description="3-hydroxyisobutyrate dehydrogenase-like NAD-binding" evidence="8">
    <location>
        <begin position="176"/>
        <end position="302"/>
    </location>
</feature>
<organism evidence="9 10">
    <name type="scientific">Mycobacteroides saopaulense</name>
    <dbReference type="NCBI Taxonomy" id="1578165"/>
    <lineage>
        <taxon>Bacteria</taxon>
        <taxon>Bacillati</taxon>
        <taxon>Actinomycetota</taxon>
        <taxon>Actinomycetes</taxon>
        <taxon>Mycobacteriales</taxon>
        <taxon>Mycobacteriaceae</taxon>
        <taxon>Mycobacteroides</taxon>
    </lineage>
</organism>
<evidence type="ECO:0000256" key="5">
    <source>
        <dbReference type="ARBA" id="ARBA00023027"/>
    </source>
</evidence>
<proteinExistence type="inferred from homology"/>
<dbReference type="NCBIfam" id="TIGR01692">
    <property type="entry name" value="HIBADH"/>
    <property type="match status" value="1"/>
</dbReference>
<dbReference type="GO" id="GO:0050661">
    <property type="term" value="F:NADP binding"/>
    <property type="evidence" value="ECO:0007669"/>
    <property type="project" value="InterPro"/>
</dbReference>
<dbReference type="PIRSF" id="PIRSF000103">
    <property type="entry name" value="HIBADH"/>
    <property type="match status" value="1"/>
</dbReference>
<dbReference type="Pfam" id="PF14833">
    <property type="entry name" value="NAD_binding_11"/>
    <property type="match status" value="1"/>
</dbReference>
<name>A0A1X0J8K7_9MYCO</name>
<dbReference type="InterPro" id="IPR008927">
    <property type="entry name" value="6-PGluconate_DH-like_C_sf"/>
</dbReference>
<gene>
    <name evidence="9" type="ORF">BST43_07815</name>
</gene>
<feature type="active site" evidence="6">
    <location>
        <position position="182"/>
    </location>
</feature>
<dbReference type="InterPro" id="IPR036291">
    <property type="entry name" value="NAD(P)-bd_dom_sf"/>
</dbReference>
<evidence type="ECO:0000256" key="3">
    <source>
        <dbReference type="ARBA" id="ARBA00022456"/>
    </source>
</evidence>
<dbReference type="Gene3D" id="1.10.1040.10">
    <property type="entry name" value="N-(1-d-carboxylethyl)-l-norvaline Dehydrogenase, domain 2"/>
    <property type="match status" value="1"/>
</dbReference>
<dbReference type="Pfam" id="PF03446">
    <property type="entry name" value="NAD_binding_2"/>
    <property type="match status" value="1"/>
</dbReference>
<evidence type="ECO:0000256" key="4">
    <source>
        <dbReference type="ARBA" id="ARBA00023002"/>
    </source>
</evidence>
<dbReference type="Proteomes" id="UP000192434">
    <property type="component" value="Unassembled WGS sequence"/>
</dbReference>
<comment type="pathway">
    <text evidence="1">Amino-acid degradation.</text>
</comment>
<dbReference type="InterPro" id="IPR006115">
    <property type="entry name" value="6PGDH_NADP-bd"/>
</dbReference>
<dbReference type="GO" id="GO:0008442">
    <property type="term" value="F:3-hydroxyisobutyrate dehydrogenase activity"/>
    <property type="evidence" value="ECO:0007669"/>
    <property type="project" value="InterPro"/>
</dbReference>
<evidence type="ECO:0000313" key="10">
    <source>
        <dbReference type="Proteomes" id="UP000192434"/>
    </source>
</evidence>